<dbReference type="PANTHER" id="PTHR43479:SF11">
    <property type="entry name" value="ACREF_ENVCD OPERON REPRESSOR-RELATED"/>
    <property type="match status" value="1"/>
</dbReference>
<gene>
    <name evidence="5" type="ORF">J2S11_001254</name>
</gene>
<name>A0ABT9VWI6_9BACI</name>
<organism evidence="5 6">
    <name type="scientific">Caldalkalibacillus horti</name>
    <dbReference type="NCBI Taxonomy" id="77523"/>
    <lineage>
        <taxon>Bacteria</taxon>
        <taxon>Bacillati</taxon>
        <taxon>Bacillota</taxon>
        <taxon>Bacilli</taxon>
        <taxon>Bacillales</taxon>
        <taxon>Bacillaceae</taxon>
        <taxon>Caldalkalibacillus</taxon>
    </lineage>
</organism>
<dbReference type="PROSITE" id="PS50977">
    <property type="entry name" value="HTH_TETR_2"/>
    <property type="match status" value="1"/>
</dbReference>
<dbReference type="EMBL" id="JAUSTY010000004">
    <property type="protein sequence ID" value="MDQ0165354.1"/>
    <property type="molecule type" value="Genomic_DNA"/>
</dbReference>
<dbReference type="PRINTS" id="PR00455">
    <property type="entry name" value="HTHTETR"/>
</dbReference>
<evidence type="ECO:0000313" key="6">
    <source>
        <dbReference type="Proteomes" id="UP001235840"/>
    </source>
</evidence>
<dbReference type="InterPro" id="IPR001647">
    <property type="entry name" value="HTH_TetR"/>
</dbReference>
<dbReference type="Pfam" id="PF00440">
    <property type="entry name" value="TetR_N"/>
    <property type="match status" value="1"/>
</dbReference>
<dbReference type="RefSeq" id="WP_307392358.1">
    <property type="nucleotide sequence ID" value="NZ_BAAADK010000045.1"/>
</dbReference>
<evidence type="ECO:0000259" key="4">
    <source>
        <dbReference type="PROSITE" id="PS50977"/>
    </source>
</evidence>
<feature type="domain" description="HTH tetR-type" evidence="4">
    <location>
        <begin position="14"/>
        <end position="74"/>
    </location>
</feature>
<dbReference type="PANTHER" id="PTHR43479">
    <property type="entry name" value="ACREF/ENVCD OPERON REPRESSOR-RELATED"/>
    <property type="match status" value="1"/>
</dbReference>
<evidence type="ECO:0000313" key="5">
    <source>
        <dbReference type="EMBL" id="MDQ0165354.1"/>
    </source>
</evidence>
<sequence>MARYSKKNSIEIHKKRTVEIVTSALKIFADNGIEKTTMSKIAEEIGISKGLMYHYFTSKDEILEASLNWAIEDSQHLIHEVNNLSGTSIEKIFFFTKSSLSPQKQAAFRMIQRALQFDKLDENTKKSVAKFESFYIESLLPIFIEGQTNDEIIEREPIKLVEFYLTVLSGLLMEEVHWATEDENWNIQLLIRMIEK</sequence>
<reference evidence="5 6" key="1">
    <citation type="submission" date="2023-07" db="EMBL/GenBank/DDBJ databases">
        <title>Genomic Encyclopedia of Type Strains, Phase IV (KMG-IV): sequencing the most valuable type-strain genomes for metagenomic binning, comparative biology and taxonomic classification.</title>
        <authorList>
            <person name="Goeker M."/>
        </authorList>
    </citation>
    <scope>NUCLEOTIDE SEQUENCE [LARGE SCALE GENOMIC DNA]</scope>
    <source>
        <strain evidence="5 6">DSM 12751</strain>
    </source>
</reference>
<evidence type="ECO:0000256" key="1">
    <source>
        <dbReference type="ARBA" id="ARBA00022491"/>
    </source>
</evidence>
<comment type="caution">
    <text evidence="5">The sequence shown here is derived from an EMBL/GenBank/DDBJ whole genome shotgun (WGS) entry which is preliminary data.</text>
</comment>
<dbReference type="SUPFAM" id="SSF46689">
    <property type="entry name" value="Homeodomain-like"/>
    <property type="match status" value="1"/>
</dbReference>
<dbReference type="PROSITE" id="PS01081">
    <property type="entry name" value="HTH_TETR_1"/>
    <property type="match status" value="1"/>
</dbReference>
<feature type="DNA-binding region" description="H-T-H motif" evidence="3">
    <location>
        <begin position="37"/>
        <end position="56"/>
    </location>
</feature>
<proteinExistence type="predicted"/>
<evidence type="ECO:0000256" key="3">
    <source>
        <dbReference type="PROSITE-ProRule" id="PRU00335"/>
    </source>
</evidence>
<evidence type="ECO:0000256" key="2">
    <source>
        <dbReference type="ARBA" id="ARBA00023125"/>
    </source>
</evidence>
<keyword evidence="1" id="KW-0678">Repressor</keyword>
<dbReference type="InterPro" id="IPR050624">
    <property type="entry name" value="HTH-type_Tx_Regulator"/>
</dbReference>
<keyword evidence="2 3" id="KW-0238">DNA-binding</keyword>
<dbReference type="Gene3D" id="1.10.357.10">
    <property type="entry name" value="Tetracycline Repressor, domain 2"/>
    <property type="match status" value="1"/>
</dbReference>
<dbReference type="InterPro" id="IPR009057">
    <property type="entry name" value="Homeodomain-like_sf"/>
</dbReference>
<keyword evidence="6" id="KW-1185">Reference proteome</keyword>
<dbReference type="Proteomes" id="UP001235840">
    <property type="component" value="Unassembled WGS sequence"/>
</dbReference>
<dbReference type="InterPro" id="IPR023772">
    <property type="entry name" value="DNA-bd_HTH_TetR-type_CS"/>
</dbReference>
<accession>A0ABT9VWI6</accession>
<protein>
    <submittedName>
        <fullName evidence="5">AcrR family transcriptional regulator</fullName>
    </submittedName>
</protein>